<evidence type="ECO:0000313" key="6">
    <source>
        <dbReference type="EnsemblMetazoa" id="CapteP191288"/>
    </source>
</evidence>
<reference evidence="6" key="3">
    <citation type="submission" date="2015-06" db="UniProtKB">
        <authorList>
            <consortium name="EnsemblMetazoa"/>
        </authorList>
    </citation>
    <scope>IDENTIFICATION</scope>
</reference>
<accession>R7U678</accession>
<name>R7U678_CAPTE</name>
<dbReference type="HOGENOM" id="CLU_1588067_0_0_1"/>
<keyword evidence="3" id="KW-0812">Transmembrane</keyword>
<dbReference type="STRING" id="283909.R7U678"/>
<evidence type="ECO:0000313" key="5">
    <source>
        <dbReference type="EMBL" id="ELU01865.1"/>
    </source>
</evidence>
<sequence length="168" mass="19213">MEWRSSVSTRACKPEDRPKTTKLCRPRCKAEHSYCMDVNHCSCERGFTEKWSDNHDTLLSCTRMTITHNRTDSTIDADSENQALYYQEDGRSNFWMYAVIAAGSAFIIFVGIALYTVWKTREDRSPRNVSSATTSVGQQQNAVGKHQSEVALMNRRENNYPTTQIDIS</sequence>
<protein>
    <recommendedName>
        <fullName evidence="4">Thrombospondin type-1 domain-containing protein</fullName>
    </recommendedName>
</protein>
<organism evidence="5">
    <name type="scientific">Capitella teleta</name>
    <name type="common">Polychaete worm</name>
    <dbReference type="NCBI Taxonomy" id="283909"/>
    <lineage>
        <taxon>Eukaryota</taxon>
        <taxon>Metazoa</taxon>
        <taxon>Spiralia</taxon>
        <taxon>Lophotrochozoa</taxon>
        <taxon>Annelida</taxon>
        <taxon>Polychaeta</taxon>
        <taxon>Sedentaria</taxon>
        <taxon>Scolecida</taxon>
        <taxon>Capitellidae</taxon>
        <taxon>Capitella</taxon>
    </lineage>
</organism>
<dbReference type="Proteomes" id="UP000014760">
    <property type="component" value="Unassembled WGS sequence"/>
</dbReference>
<dbReference type="EnsemblMetazoa" id="CapteT191288">
    <property type="protein sequence ID" value="CapteP191288"/>
    <property type="gene ID" value="CapteG191288"/>
</dbReference>
<keyword evidence="1" id="KW-0677">Repeat</keyword>
<dbReference type="OrthoDB" id="5814848at2759"/>
<feature type="compositionally biased region" description="Polar residues" evidence="2">
    <location>
        <begin position="127"/>
        <end position="142"/>
    </location>
</feature>
<reference evidence="5 7" key="2">
    <citation type="journal article" date="2013" name="Nature">
        <title>Insights into bilaterian evolution from three spiralian genomes.</title>
        <authorList>
            <person name="Simakov O."/>
            <person name="Marletaz F."/>
            <person name="Cho S.J."/>
            <person name="Edsinger-Gonzales E."/>
            <person name="Havlak P."/>
            <person name="Hellsten U."/>
            <person name="Kuo D.H."/>
            <person name="Larsson T."/>
            <person name="Lv J."/>
            <person name="Arendt D."/>
            <person name="Savage R."/>
            <person name="Osoegawa K."/>
            <person name="de Jong P."/>
            <person name="Grimwood J."/>
            <person name="Chapman J.A."/>
            <person name="Shapiro H."/>
            <person name="Aerts A."/>
            <person name="Otillar R.P."/>
            <person name="Terry A.Y."/>
            <person name="Boore J.L."/>
            <person name="Grigoriev I.V."/>
            <person name="Lindberg D.R."/>
            <person name="Seaver E.C."/>
            <person name="Weisblat D.A."/>
            <person name="Putnam N.H."/>
            <person name="Rokhsar D.S."/>
        </authorList>
    </citation>
    <scope>NUCLEOTIDE SEQUENCE</scope>
    <source>
        <strain evidence="5 7">I ESC-2004</strain>
    </source>
</reference>
<evidence type="ECO:0000256" key="1">
    <source>
        <dbReference type="ARBA" id="ARBA00022737"/>
    </source>
</evidence>
<keyword evidence="7" id="KW-1185">Reference proteome</keyword>
<proteinExistence type="predicted"/>
<evidence type="ECO:0000259" key="4">
    <source>
        <dbReference type="Pfam" id="PF23308"/>
    </source>
</evidence>
<evidence type="ECO:0000256" key="3">
    <source>
        <dbReference type="SAM" id="Phobius"/>
    </source>
</evidence>
<feature type="region of interest" description="Disordered" evidence="2">
    <location>
        <begin position="126"/>
        <end position="145"/>
    </location>
</feature>
<keyword evidence="3" id="KW-0472">Membrane</keyword>
<dbReference type="Pfam" id="PF23308">
    <property type="entry name" value="TSP1_TSH7A-B_C"/>
    <property type="match status" value="1"/>
</dbReference>
<gene>
    <name evidence="5" type="ORF">CAPTEDRAFT_191288</name>
</gene>
<dbReference type="EMBL" id="KB304598">
    <property type="protein sequence ID" value="ELU01865.1"/>
    <property type="molecule type" value="Genomic_DNA"/>
</dbReference>
<dbReference type="EMBL" id="AMQN01001688">
    <property type="status" value="NOT_ANNOTATED_CDS"/>
    <property type="molecule type" value="Genomic_DNA"/>
</dbReference>
<dbReference type="AlphaFoldDB" id="R7U678"/>
<evidence type="ECO:0000256" key="2">
    <source>
        <dbReference type="SAM" id="MobiDB-lite"/>
    </source>
</evidence>
<reference evidence="7" key="1">
    <citation type="submission" date="2012-12" db="EMBL/GenBank/DDBJ databases">
        <authorList>
            <person name="Hellsten U."/>
            <person name="Grimwood J."/>
            <person name="Chapman J.A."/>
            <person name="Shapiro H."/>
            <person name="Aerts A."/>
            <person name="Otillar R.P."/>
            <person name="Terry A.Y."/>
            <person name="Boore J.L."/>
            <person name="Simakov O."/>
            <person name="Marletaz F."/>
            <person name="Cho S.-J."/>
            <person name="Edsinger-Gonzales E."/>
            <person name="Havlak P."/>
            <person name="Kuo D.-H."/>
            <person name="Larsson T."/>
            <person name="Lv J."/>
            <person name="Arendt D."/>
            <person name="Savage R."/>
            <person name="Osoegawa K."/>
            <person name="de Jong P."/>
            <person name="Lindberg D.R."/>
            <person name="Seaver E.C."/>
            <person name="Weisblat D.A."/>
            <person name="Putnam N.H."/>
            <person name="Grigoriev I.V."/>
            <person name="Rokhsar D.S."/>
        </authorList>
    </citation>
    <scope>NUCLEOTIDE SEQUENCE</scope>
    <source>
        <strain evidence="7">I ESC-2004</strain>
    </source>
</reference>
<dbReference type="InterPro" id="IPR056991">
    <property type="entry name" value="TSP1_TSH7A-B_C"/>
</dbReference>
<feature type="transmembrane region" description="Helical" evidence="3">
    <location>
        <begin position="94"/>
        <end position="118"/>
    </location>
</feature>
<keyword evidence="3" id="KW-1133">Transmembrane helix</keyword>
<feature type="domain" description="Thrombospondin type-1" evidence="4">
    <location>
        <begin position="26"/>
        <end position="66"/>
    </location>
</feature>
<evidence type="ECO:0000313" key="7">
    <source>
        <dbReference type="Proteomes" id="UP000014760"/>
    </source>
</evidence>